<name>A0A8J7SQD8_9PROT</name>
<dbReference type="AlphaFoldDB" id="A0A8J7SQD8"/>
<gene>
    <name evidence="2" type="ORF">KAJ83_18470</name>
</gene>
<dbReference type="EMBL" id="JAGMWN010000013">
    <property type="protein sequence ID" value="MBP5859011.1"/>
    <property type="molecule type" value="Genomic_DNA"/>
</dbReference>
<dbReference type="RefSeq" id="WP_210683597.1">
    <property type="nucleotide sequence ID" value="NZ_JAGMWN010000013.1"/>
</dbReference>
<feature type="signal peptide" evidence="1">
    <location>
        <begin position="1"/>
        <end position="27"/>
    </location>
</feature>
<reference evidence="2" key="1">
    <citation type="submission" date="2021-04" db="EMBL/GenBank/DDBJ databases">
        <authorList>
            <person name="Zhang D.-C."/>
        </authorList>
    </citation>
    <scope>NUCLEOTIDE SEQUENCE</scope>
    <source>
        <strain evidence="2">CGMCC 1.15697</strain>
    </source>
</reference>
<protein>
    <submittedName>
        <fullName evidence="2">Uncharacterized protein</fullName>
    </submittedName>
</protein>
<dbReference type="Proteomes" id="UP000672602">
    <property type="component" value="Unassembled WGS sequence"/>
</dbReference>
<evidence type="ECO:0000313" key="2">
    <source>
        <dbReference type="EMBL" id="MBP5859011.1"/>
    </source>
</evidence>
<keyword evidence="3" id="KW-1185">Reference proteome</keyword>
<sequence length="98" mass="9941">MRALLFIFCLGIGLCPGIGLPSGAAMAADTGAAVTPAPWTAQLAACCKTCRKGKACGDSCIRADYRCTKPPGCACDGVRPPVPADWGPAMRAIGDALE</sequence>
<accession>A0A8J7SQD8</accession>
<evidence type="ECO:0000313" key="3">
    <source>
        <dbReference type="Proteomes" id="UP000672602"/>
    </source>
</evidence>
<comment type="caution">
    <text evidence="2">The sequence shown here is derived from an EMBL/GenBank/DDBJ whole genome shotgun (WGS) entry which is preliminary data.</text>
</comment>
<evidence type="ECO:0000256" key="1">
    <source>
        <dbReference type="SAM" id="SignalP"/>
    </source>
</evidence>
<proteinExistence type="predicted"/>
<keyword evidence="1" id="KW-0732">Signal</keyword>
<feature type="chain" id="PRO_5035325680" evidence="1">
    <location>
        <begin position="28"/>
        <end position="98"/>
    </location>
</feature>
<organism evidence="2 3">
    <name type="scientific">Marivibrio halodurans</name>
    <dbReference type="NCBI Taxonomy" id="2039722"/>
    <lineage>
        <taxon>Bacteria</taxon>
        <taxon>Pseudomonadati</taxon>
        <taxon>Pseudomonadota</taxon>
        <taxon>Alphaproteobacteria</taxon>
        <taxon>Rhodospirillales</taxon>
        <taxon>Rhodospirillaceae</taxon>
        <taxon>Marivibrio</taxon>
    </lineage>
</organism>